<gene>
    <name evidence="2" type="ORF">GOODEAATRI_027725</name>
</gene>
<evidence type="ECO:0000256" key="1">
    <source>
        <dbReference type="SAM" id="MobiDB-lite"/>
    </source>
</evidence>
<keyword evidence="3" id="KW-1185">Reference proteome</keyword>
<protein>
    <recommendedName>
        <fullName evidence="4">Glucocorticoid receptor</fullName>
    </recommendedName>
</protein>
<evidence type="ECO:0000313" key="3">
    <source>
        <dbReference type="Proteomes" id="UP001476798"/>
    </source>
</evidence>
<sequence>MDRGGPKDNGNCNDSLTFAGIGSEVDRDTVSTASLLLESAMHLPGPGSMNQSILAPNGRGGTKDQQELGGLFESDKEGKISRMHKQEQDIFSYGDSLPLLNQSISDLDQMSTSVINASETSVLGNLPLPDLFPQQIKQEGIFSLDKELGNYSGQRGTVACNLDSSSAQLIDDADIWQDLDLSNSLSEIGAFELDSEVAHLDTILQESVVKQEKQDGASYCQSQCLQGGMSPLRGVGTLPSPLGVGAGTGYHYGANPGTPGLQDQKAFGAYSNLPGAGESWIGGKRYGDSSGIPSTSDGLPSAATLGSFPVSFTRYELR</sequence>
<organism evidence="2 3">
    <name type="scientific">Goodea atripinnis</name>
    <dbReference type="NCBI Taxonomy" id="208336"/>
    <lineage>
        <taxon>Eukaryota</taxon>
        <taxon>Metazoa</taxon>
        <taxon>Chordata</taxon>
        <taxon>Craniata</taxon>
        <taxon>Vertebrata</taxon>
        <taxon>Euteleostomi</taxon>
        <taxon>Actinopterygii</taxon>
        <taxon>Neopterygii</taxon>
        <taxon>Teleostei</taxon>
        <taxon>Neoteleostei</taxon>
        <taxon>Acanthomorphata</taxon>
        <taxon>Ovalentaria</taxon>
        <taxon>Atherinomorphae</taxon>
        <taxon>Cyprinodontiformes</taxon>
        <taxon>Goodeidae</taxon>
        <taxon>Goodea</taxon>
    </lineage>
</organism>
<dbReference type="Proteomes" id="UP001476798">
    <property type="component" value="Unassembled WGS sequence"/>
</dbReference>
<accession>A0ABV0MVP2</accession>
<name>A0ABV0MVP2_9TELE</name>
<evidence type="ECO:0008006" key="4">
    <source>
        <dbReference type="Google" id="ProtNLM"/>
    </source>
</evidence>
<dbReference type="EMBL" id="JAHRIO010013678">
    <property type="protein sequence ID" value="MEQ2163194.1"/>
    <property type="molecule type" value="Genomic_DNA"/>
</dbReference>
<comment type="caution">
    <text evidence="2">The sequence shown here is derived from an EMBL/GenBank/DDBJ whole genome shotgun (WGS) entry which is preliminary data.</text>
</comment>
<reference evidence="2 3" key="1">
    <citation type="submission" date="2021-06" db="EMBL/GenBank/DDBJ databases">
        <authorList>
            <person name="Palmer J.M."/>
        </authorList>
    </citation>
    <scope>NUCLEOTIDE SEQUENCE [LARGE SCALE GENOMIC DNA]</scope>
    <source>
        <strain evidence="2 3">GA_2019</strain>
        <tissue evidence="2">Muscle</tissue>
    </source>
</reference>
<evidence type="ECO:0000313" key="2">
    <source>
        <dbReference type="EMBL" id="MEQ2163194.1"/>
    </source>
</evidence>
<proteinExistence type="predicted"/>
<feature type="region of interest" description="Disordered" evidence="1">
    <location>
        <begin position="42"/>
        <end position="64"/>
    </location>
</feature>